<dbReference type="EMBL" id="CP022022">
    <property type="protein sequence ID" value="ASF43535.1"/>
    <property type="molecule type" value="Genomic_DNA"/>
</dbReference>
<dbReference type="Proteomes" id="UP000197007">
    <property type="component" value="Chromosome"/>
</dbReference>
<dbReference type="Gene3D" id="3.40.1710.10">
    <property type="entry name" value="abc type-2 transporter like domain"/>
    <property type="match status" value="1"/>
</dbReference>
<evidence type="ECO:0000313" key="11">
    <source>
        <dbReference type="Proteomes" id="UP000197007"/>
    </source>
</evidence>
<evidence type="ECO:0000256" key="2">
    <source>
        <dbReference type="ARBA" id="ARBA00007783"/>
    </source>
</evidence>
<dbReference type="InterPro" id="IPR051449">
    <property type="entry name" value="ABC-2_transporter_component"/>
</dbReference>
<proteinExistence type="inferred from homology"/>
<evidence type="ECO:0000256" key="6">
    <source>
        <dbReference type="ARBA" id="ARBA00022989"/>
    </source>
</evidence>
<dbReference type="AlphaFoldDB" id="A0A1Z4BQG5"/>
<organism evidence="10 11">
    <name type="scientific">Capnocytophaga endodontalis</name>
    <dbReference type="NCBI Taxonomy" id="2708117"/>
    <lineage>
        <taxon>Bacteria</taxon>
        <taxon>Pseudomonadati</taxon>
        <taxon>Bacteroidota</taxon>
        <taxon>Flavobacteriia</taxon>
        <taxon>Flavobacteriales</taxon>
        <taxon>Flavobacteriaceae</taxon>
        <taxon>Capnocytophaga</taxon>
    </lineage>
</organism>
<evidence type="ECO:0000256" key="7">
    <source>
        <dbReference type="ARBA" id="ARBA00023136"/>
    </source>
</evidence>
<evidence type="ECO:0000256" key="3">
    <source>
        <dbReference type="ARBA" id="ARBA00022448"/>
    </source>
</evidence>
<comment type="similarity">
    <text evidence="2">Belongs to the ABC-2 integral membrane protein family.</text>
</comment>
<evidence type="ECO:0000256" key="4">
    <source>
        <dbReference type="ARBA" id="ARBA00022475"/>
    </source>
</evidence>
<protein>
    <submittedName>
        <fullName evidence="10">ABC transporter permease</fullName>
    </submittedName>
</protein>
<feature type="transmembrane region" description="Helical" evidence="8">
    <location>
        <begin position="228"/>
        <end position="253"/>
    </location>
</feature>
<evidence type="ECO:0000256" key="8">
    <source>
        <dbReference type="SAM" id="Phobius"/>
    </source>
</evidence>
<feature type="transmembrane region" description="Helical" evidence="8">
    <location>
        <begin position="259"/>
        <end position="279"/>
    </location>
</feature>
<name>A0A1Z4BQG5_9FLAO</name>
<accession>A0A1Z4BQG5</accession>
<feature type="transmembrane region" description="Helical" evidence="8">
    <location>
        <begin position="179"/>
        <end position="202"/>
    </location>
</feature>
<feature type="transmembrane region" description="Helical" evidence="8">
    <location>
        <begin position="350"/>
        <end position="368"/>
    </location>
</feature>
<dbReference type="InterPro" id="IPR013525">
    <property type="entry name" value="ABC2_TM"/>
</dbReference>
<sequence>MKTLSFILQKEFKQIFRDKTILAMMLVAPMMQLIILPLVANFDVKNINLVYIDHDQSPYSHELIQKITASGYFKLVDAPFSYKEGVALIEDGKADVVLEVPEGFERNLVREGKQTLGLSIDAINGSKSSLGGAYLLSVIREFNTQLDVNVKTPQRIGNIAKIRVESTDWYNPYMQYTRYIVPGILAILLTIIGGFLSALNVVKEKEIGTIEQINVTPIKKWQFILGKLIPFLVVGLILFTLGLVVMYVFYGIFPAGNLLTLYAFAIMYLIAILGFGLLVSTYADSQLQAMFIAYFFIMIFLLMSGFLTSVDSMPAWSRQVSNAIPVTHFVNAVRLIVLKGSSFAQLSTEFLYLVGFAILLNSWAIWNYKKTS</sequence>
<evidence type="ECO:0000256" key="5">
    <source>
        <dbReference type="ARBA" id="ARBA00022692"/>
    </source>
</evidence>
<dbReference type="KEGG" id="capn:CBG49_10865"/>
<dbReference type="GO" id="GO:0005886">
    <property type="term" value="C:plasma membrane"/>
    <property type="evidence" value="ECO:0007669"/>
    <property type="project" value="UniProtKB-SubCell"/>
</dbReference>
<evidence type="ECO:0000256" key="1">
    <source>
        <dbReference type="ARBA" id="ARBA00004651"/>
    </source>
</evidence>
<dbReference type="GO" id="GO:0140359">
    <property type="term" value="F:ABC-type transporter activity"/>
    <property type="evidence" value="ECO:0007669"/>
    <property type="project" value="InterPro"/>
</dbReference>
<dbReference type="Pfam" id="PF12698">
    <property type="entry name" value="ABC2_membrane_3"/>
    <property type="match status" value="1"/>
</dbReference>
<feature type="domain" description="ABC transmembrane type-2" evidence="9">
    <location>
        <begin position="136"/>
        <end position="371"/>
    </location>
</feature>
<dbReference type="InterPro" id="IPR047817">
    <property type="entry name" value="ABC2_TM_bact-type"/>
</dbReference>
<keyword evidence="11" id="KW-1185">Reference proteome</keyword>
<dbReference type="PROSITE" id="PS51012">
    <property type="entry name" value="ABC_TM2"/>
    <property type="match status" value="1"/>
</dbReference>
<evidence type="ECO:0000259" key="9">
    <source>
        <dbReference type="PROSITE" id="PS51012"/>
    </source>
</evidence>
<dbReference type="PANTHER" id="PTHR30294:SF29">
    <property type="entry name" value="MULTIDRUG ABC TRANSPORTER PERMEASE YBHS-RELATED"/>
    <property type="match status" value="1"/>
</dbReference>
<evidence type="ECO:0000313" key="10">
    <source>
        <dbReference type="EMBL" id="ASF43535.1"/>
    </source>
</evidence>
<comment type="subcellular location">
    <subcellularLocation>
        <location evidence="1">Cell membrane</location>
        <topology evidence="1">Multi-pass membrane protein</topology>
    </subcellularLocation>
</comment>
<keyword evidence="4" id="KW-1003">Cell membrane</keyword>
<keyword evidence="7 8" id="KW-0472">Membrane</keyword>
<gene>
    <name evidence="10" type="ORF">CBG49_10865</name>
</gene>
<reference evidence="11" key="1">
    <citation type="submission" date="2017-06" db="EMBL/GenBank/DDBJ databases">
        <title>Complete genome sequence of Capnocytophaga sp. KCOM 1579 (=ChDC OS43) isolated from a human refractory periapical abscess lesion.</title>
        <authorList>
            <person name="Kook J.-K."/>
            <person name="Park S.-N."/>
            <person name="Lim Y.K."/>
            <person name="Roh H."/>
        </authorList>
    </citation>
    <scope>NUCLEOTIDE SEQUENCE [LARGE SCALE GENOMIC DNA]</scope>
    <source>
        <strain evidence="11">ChDC OS43</strain>
    </source>
</reference>
<dbReference type="PANTHER" id="PTHR30294">
    <property type="entry name" value="MEMBRANE COMPONENT OF ABC TRANSPORTER YHHJ-RELATED"/>
    <property type="match status" value="1"/>
</dbReference>
<keyword evidence="6 8" id="KW-1133">Transmembrane helix</keyword>
<feature type="transmembrane region" description="Helical" evidence="8">
    <location>
        <begin position="291"/>
        <end position="310"/>
    </location>
</feature>
<keyword evidence="5 8" id="KW-0812">Transmembrane</keyword>
<keyword evidence="3" id="KW-0813">Transport</keyword>
<feature type="transmembrane region" description="Helical" evidence="8">
    <location>
        <begin position="21"/>
        <end position="40"/>
    </location>
</feature>
<dbReference type="RefSeq" id="WP_088594483.1">
    <property type="nucleotide sequence ID" value="NZ_CP022022.1"/>
</dbReference>